<organism evidence="1">
    <name type="scientific">marine sediment metagenome</name>
    <dbReference type="NCBI Taxonomy" id="412755"/>
    <lineage>
        <taxon>unclassified sequences</taxon>
        <taxon>metagenomes</taxon>
        <taxon>ecological metagenomes</taxon>
    </lineage>
</organism>
<gene>
    <name evidence="1" type="ORF">LCGC14_2132860</name>
</gene>
<proteinExistence type="predicted"/>
<accession>A0A0F9GDU8</accession>
<protein>
    <submittedName>
        <fullName evidence="1">Uncharacterized protein</fullName>
    </submittedName>
</protein>
<name>A0A0F9GDU8_9ZZZZ</name>
<sequence>MKDIKQRKWLAENDNKLEISPKEHYREAFKQLILEISLNRLSVEI</sequence>
<dbReference type="AlphaFoldDB" id="A0A0F9GDU8"/>
<reference evidence="1" key="1">
    <citation type="journal article" date="2015" name="Nature">
        <title>Complex archaea that bridge the gap between prokaryotes and eukaryotes.</title>
        <authorList>
            <person name="Spang A."/>
            <person name="Saw J.H."/>
            <person name="Jorgensen S.L."/>
            <person name="Zaremba-Niedzwiedzka K."/>
            <person name="Martijn J."/>
            <person name="Lind A.E."/>
            <person name="van Eijk R."/>
            <person name="Schleper C."/>
            <person name="Guy L."/>
            <person name="Ettema T.J."/>
        </authorList>
    </citation>
    <scope>NUCLEOTIDE SEQUENCE</scope>
</reference>
<comment type="caution">
    <text evidence="1">The sequence shown here is derived from an EMBL/GenBank/DDBJ whole genome shotgun (WGS) entry which is preliminary data.</text>
</comment>
<dbReference type="EMBL" id="LAZR01026790">
    <property type="protein sequence ID" value="KKL67650.1"/>
    <property type="molecule type" value="Genomic_DNA"/>
</dbReference>
<evidence type="ECO:0000313" key="1">
    <source>
        <dbReference type="EMBL" id="KKL67650.1"/>
    </source>
</evidence>